<dbReference type="Proteomes" id="UP000002192">
    <property type="component" value="Chromosome"/>
</dbReference>
<dbReference type="GO" id="GO:0016788">
    <property type="term" value="F:hydrolase activity, acting on ester bonds"/>
    <property type="evidence" value="ECO:0007669"/>
    <property type="project" value="InterPro"/>
</dbReference>
<dbReference type="EMBL" id="BX248583">
    <property type="protein sequence ID" value="CAD83465.1"/>
    <property type="molecule type" value="Genomic_DNA"/>
</dbReference>
<keyword evidence="2 4" id="KW-0479">Metal-binding</keyword>
<evidence type="ECO:0000256" key="2">
    <source>
        <dbReference type="ARBA" id="ARBA00022723"/>
    </source>
</evidence>
<feature type="binding site" evidence="4">
    <location>
        <position position="7"/>
    </location>
    <ligand>
        <name>a divalent metal cation</name>
        <dbReference type="ChEBI" id="CHEBI:60240"/>
        <label>1</label>
    </ligand>
</feature>
<gene>
    <name evidence="5" type="primary">ycfH</name>
    <name evidence="5" type="ordered locus">Bfl399</name>
</gene>
<sequence length="259" mass="29847">MFLIDSHCHLNQLDYKIIHKDISDVLRKAYQKNVKLMLSVSTSISDYEVMVRNIGCRPEVIFSCGVHPVDVYHIKNFDYDKLKKFSCNKNVVAIGETGLDYYHSMSNIDIQKVVFRKHIAVAKDANKPIIVHSRNAINDTITVLHEEHAEKVGGVLHCFSEDIDSAKILLDMSFYISFSGIITFQKVDRFKKIIQYVPLDRILLETDSPYLTPVPYRGQENQPAYVYEIAKYIANIKKISLDNIAFITTSNFYKLFQIL</sequence>
<accession>Q7VR25</accession>
<feature type="binding site" evidence="4">
    <location>
        <position position="157"/>
    </location>
    <ligand>
        <name>a divalent metal cation</name>
        <dbReference type="ChEBI" id="CHEBI:60240"/>
        <label>2</label>
    </ligand>
</feature>
<dbReference type="eggNOG" id="COG0084">
    <property type="taxonomic scope" value="Bacteria"/>
</dbReference>
<protein>
    <submittedName>
        <fullName evidence="5">Mg-dependent DNase</fullName>
        <ecNumber evidence="5">3.1.21.-</ecNumber>
    </submittedName>
</protein>
<dbReference type="PANTHER" id="PTHR46124:SF2">
    <property type="entry name" value="D-AMINOACYL-TRNA DEACYLASE"/>
    <property type="match status" value="1"/>
</dbReference>
<proteinExistence type="inferred from homology"/>
<dbReference type="OrthoDB" id="9810005at2"/>
<keyword evidence="6" id="KW-1185">Reference proteome</keyword>
<dbReference type="HOGENOM" id="CLU_031506_4_0_6"/>
<dbReference type="NCBIfam" id="TIGR00010">
    <property type="entry name" value="YchF/TatD family DNA exonuclease"/>
    <property type="match status" value="1"/>
</dbReference>
<reference evidence="5 6" key="1">
    <citation type="journal article" date="2003" name="Proc. Natl. Acad. Sci. U.S.A.">
        <title>The genome sequence of Blochmannia floridanus: comparative analysis of reduced genomes.</title>
        <authorList>
            <person name="Gil R."/>
            <person name="Silva F.J."/>
            <person name="Zientz E."/>
            <person name="Delmotte F."/>
            <person name="Gonzalez-Candelas F."/>
            <person name="Latorre A."/>
            <person name="Rausell C."/>
            <person name="Kramerbeek J."/>
            <person name="Gadau J."/>
            <person name="Hoelldobler B."/>
            <person name="van Ham R.C.H.J."/>
            <person name="Gross R."/>
            <person name="Moya A."/>
        </authorList>
    </citation>
    <scope>NUCLEOTIDE SEQUENCE [LARGE SCALE GENOMIC DNA]</scope>
</reference>
<evidence type="ECO:0000313" key="5">
    <source>
        <dbReference type="EMBL" id="CAD83465.1"/>
    </source>
</evidence>
<evidence type="ECO:0000313" key="6">
    <source>
        <dbReference type="Proteomes" id="UP000002192"/>
    </source>
</evidence>
<feature type="binding site" evidence="4">
    <location>
        <position position="9"/>
    </location>
    <ligand>
        <name>a divalent metal cation</name>
        <dbReference type="ChEBI" id="CHEBI:60240"/>
        <label>1</label>
    </ligand>
</feature>
<dbReference type="PROSITE" id="PS01137">
    <property type="entry name" value="TATD_1"/>
    <property type="match status" value="1"/>
</dbReference>
<feature type="binding site" evidence="4">
    <location>
        <position position="96"/>
    </location>
    <ligand>
        <name>a divalent metal cation</name>
        <dbReference type="ChEBI" id="CHEBI:60240"/>
        <label>1</label>
    </ligand>
</feature>
<dbReference type="InterPro" id="IPR018228">
    <property type="entry name" value="DNase_TatD-rel_CS"/>
</dbReference>
<evidence type="ECO:0000256" key="3">
    <source>
        <dbReference type="ARBA" id="ARBA00022801"/>
    </source>
</evidence>
<dbReference type="STRING" id="203907.Bfl399"/>
<dbReference type="KEGG" id="bfl:Bfl399"/>
<organism evidence="5 6">
    <name type="scientific">Blochmanniella floridana</name>
    <dbReference type="NCBI Taxonomy" id="203907"/>
    <lineage>
        <taxon>Bacteria</taxon>
        <taxon>Pseudomonadati</taxon>
        <taxon>Pseudomonadota</taxon>
        <taxon>Gammaproteobacteria</taxon>
        <taxon>Enterobacterales</taxon>
        <taxon>Enterobacteriaceae</taxon>
        <taxon>ant endosymbionts</taxon>
        <taxon>Candidatus Blochmanniella</taxon>
    </lineage>
</organism>
<feature type="binding site" evidence="4">
    <location>
        <position position="207"/>
    </location>
    <ligand>
        <name>a divalent metal cation</name>
        <dbReference type="ChEBI" id="CHEBI:60240"/>
        <label>1</label>
    </ligand>
</feature>
<dbReference type="CDD" id="cd01310">
    <property type="entry name" value="TatD_DNAse"/>
    <property type="match status" value="1"/>
</dbReference>
<dbReference type="FunFam" id="3.20.20.140:FF:000005">
    <property type="entry name" value="TatD family hydrolase"/>
    <property type="match status" value="1"/>
</dbReference>
<dbReference type="InterPro" id="IPR001130">
    <property type="entry name" value="TatD-like"/>
</dbReference>
<dbReference type="Gene3D" id="3.20.20.140">
    <property type="entry name" value="Metal-dependent hydrolases"/>
    <property type="match status" value="1"/>
</dbReference>
<dbReference type="InterPro" id="IPR015991">
    <property type="entry name" value="TatD/YcfH-like"/>
</dbReference>
<dbReference type="InterPro" id="IPR032466">
    <property type="entry name" value="Metal_Hydrolase"/>
</dbReference>
<comment type="similarity">
    <text evidence="1">Belongs to the metallo-dependent hydrolases superfamily. TatD-type hydrolase family.</text>
</comment>
<name>Q7VR25_BLOFL</name>
<dbReference type="EC" id="3.1.21.-" evidence="5"/>
<dbReference type="GO" id="GO:0004536">
    <property type="term" value="F:DNA nuclease activity"/>
    <property type="evidence" value="ECO:0007669"/>
    <property type="project" value="InterPro"/>
</dbReference>
<dbReference type="PIRSF" id="PIRSF005902">
    <property type="entry name" value="DNase_TatD"/>
    <property type="match status" value="1"/>
</dbReference>
<evidence type="ECO:0000256" key="4">
    <source>
        <dbReference type="PIRSR" id="PIRSR005902-1"/>
    </source>
</evidence>
<keyword evidence="3 5" id="KW-0378">Hydrolase</keyword>
<evidence type="ECO:0000256" key="1">
    <source>
        <dbReference type="ARBA" id="ARBA00009275"/>
    </source>
</evidence>
<dbReference type="SUPFAM" id="SSF51556">
    <property type="entry name" value="Metallo-dependent hydrolases"/>
    <property type="match status" value="1"/>
</dbReference>
<dbReference type="GO" id="GO:0005829">
    <property type="term" value="C:cytosol"/>
    <property type="evidence" value="ECO:0007669"/>
    <property type="project" value="TreeGrafter"/>
</dbReference>
<dbReference type="Pfam" id="PF01026">
    <property type="entry name" value="TatD_DNase"/>
    <property type="match status" value="1"/>
</dbReference>
<dbReference type="AlphaFoldDB" id="Q7VR25"/>
<dbReference type="GO" id="GO:0046872">
    <property type="term" value="F:metal ion binding"/>
    <property type="evidence" value="ECO:0007669"/>
    <property type="project" value="UniProtKB-KW"/>
</dbReference>
<feature type="binding site" evidence="4">
    <location>
        <position position="132"/>
    </location>
    <ligand>
        <name>a divalent metal cation</name>
        <dbReference type="ChEBI" id="CHEBI:60240"/>
        <label>2</label>
    </ligand>
</feature>
<dbReference type="PANTHER" id="PTHR46124">
    <property type="entry name" value="D-AMINOACYL-TRNA DEACYLASE"/>
    <property type="match status" value="1"/>
</dbReference>